<sequence>MTTEADALRPTGPTQGKNDAPDDADADAATRPARHGRRAFLETQALSAPAIVVLVLGTALVAGAVAVLAFLWRGSMLATNLDEPGQVWRDIVLSGWAPRAVTICAAALRVAITAQAALVASMVAALLLEKYGVPLYSAPFLSMTRAVSIQPVQLLYAQGPALVRASNSFALPVLLVIGLIAMATTFTSTILLSDFDTVTMLAGPNTSTLAFSLVTMASGIYKNIWSVAPTAYPRFAEYSEPPASGEAFVDTGVTMRALLPFQDRDQRTALRQYSGPASVFDARAICVRPTLRVFNVTAYEELFMTGAVRFDGQYPPGLRVPEPNLELAFSCALAGYDYNTLTPWDTSICKLLYITNQFGNADQPLEGWPYLVSPLPGGTRLDLILNMTRPRLGWRIMTQYNATLDTKISDTGVPSITPDGPWAKATFADAEGAEIAITACFTGLEGYEYQVNASSSANGPEPVLAWAGENEFFPSNWDPDAPSSNTTAISETPFVPPSYATLPIRAQLGAALTPLSPLSRGILSLSPNITWAHRFPGNAGGNYRVLFGRFPFPTFAMTQNSNSSQRQLKTRDSLLMVYKQALGSDELPHHAHVALFLDTLIATKNPALALQAWYTSLYQLQYMDAVSRFSGRAWWRYA</sequence>
<keyword evidence="4" id="KW-1185">Reference proteome</keyword>
<organism evidence="3 4">
    <name type="scientific">Podospora aff. communis PSN243</name>
    <dbReference type="NCBI Taxonomy" id="3040156"/>
    <lineage>
        <taxon>Eukaryota</taxon>
        <taxon>Fungi</taxon>
        <taxon>Dikarya</taxon>
        <taxon>Ascomycota</taxon>
        <taxon>Pezizomycotina</taxon>
        <taxon>Sordariomycetes</taxon>
        <taxon>Sordariomycetidae</taxon>
        <taxon>Sordariales</taxon>
        <taxon>Podosporaceae</taxon>
        <taxon>Podospora</taxon>
    </lineage>
</organism>
<protein>
    <submittedName>
        <fullName evidence="3">Uncharacterized protein</fullName>
    </submittedName>
</protein>
<reference evidence="3" key="2">
    <citation type="submission" date="2023-05" db="EMBL/GenBank/DDBJ databases">
        <authorList>
            <consortium name="Lawrence Berkeley National Laboratory"/>
            <person name="Steindorff A."/>
            <person name="Hensen N."/>
            <person name="Bonometti L."/>
            <person name="Westerberg I."/>
            <person name="Brannstrom I.O."/>
            <person name="Guillou S."/>
            <person name="Cros-Aarteil S."/>
            <person name="Calhoun S."/>
            <person name="Haridas S."/>
            <person name="Kuo A."/>
            <person name="Mondo S."/>
            <person name="Pangilinan J."/>
            <person name="Riley R."/>
            <person name="Labutti K."/>
            <person name="Andreopoulos B."/>
            <person name="Lipzen A."/>
            <person name="Chen C."/>
            <person name="Yanf M."/>
            <person name="Daum C."/>
            <person name="Ng V."/>
            <person name="Clum A."/>
            <person name="Ohm R."/>
            <person name="Martin F."/>
            <person name="Silar P."/>
            <person name="Natvig D."/>
            <person name="Lalanne C."/>
            <person name="Gautier V."/>
            <person name="Ament-Velasquez S.L."/>
            <person name="Kruys A."/>
            <person name="Hutchinson M.I."/>
            <person name="Powell A.J."/>
            <person name="Barry K."/>
            <person name="Miller A.N."/>
            <person name="Grigoriev I.V."/>
            <person name="Debuchy R."/>
            <person name="Gladieux P."/>
            <person name="Thoren M.H."/>
            <person name="Johannesson H."/>
        </authorList>
    </citation>
    <scope>NUCLEOTIDE SEQUENCE</scope>
    <source>
        <strain evidence="3">PSN243</strain>
    </source>
</reference>
<dbReference type="Proteomes" id="UP001321760">
    <property type="component" value="Unassembled WGS sequence"/>
</dbReference>
<feature type="region of interest" description="Disordered" evidence="1">
    <location>
        <begin position="1"/>
        <end position="33"/>
    </location>
</feature>
<feature type="transmembrane region" description="Helical" evidence="2">
    <location>
        <begin position="50"/>
        <end position="72"/>
    </location>
</feature>
<evidence type="ECO:0000313" key="3">
    <source>
        <dbReference type="EMBL" id="KAK4444025.1"/>
    </source>
</evidence>
<reference evidence="3" key="1">
    <citation type="journal article" date="2023" name="Mol. Phylogenet. Evol.">
        <title>Genome-scale phylogeny and comparative genomics of the fungal order Sordariales.</title>
        <authorList>
            <person name="Hensen N."/>
            <person name="Bonometti L."/>
            <person name="Westerberg I."/>
            <person name="Brannstrom I.O."/>
            <person name="Guillou S."/>
            <person name="Cros-Aarteil S."/>
            <person name="Calhoun S."/>
            <person name="Haridas S."/>
            <person name="Kuo A."/>
            <person name="Mondo S."/>
            <person name="Pangilinan J."/>
            <person name="Riley R."/>
            <person name="LaButti K."/>
            <person name="Andreopoulos B."/>
            <person name="Lipzen A."/>
            <person name="Chen C."/>
            <person name="Yan M."/>
            <person name="Daum C."/>
            <person name="Ng V."/>
            <person name="Clum A."/>
            <person name="Steindorff A."/>
            <person name="Ohm R.A."/>
            <person name="Martin F."/>
            <person name="Silar P."/>
            <person name="Natvig D.O."/>
            <person name="Lalanne C."/>
            <person name="Gautier V."/>
            <person name="Ament-Velasquez S.L."/>
            <person name="Kruys A."/>
            <person name="Hutchinson M.I."/>
            <person name="Powell A.J."/>
            <person name="Barry K."/>
            <person name="Miller A.N."/>
            <person name="Grigoriev I.V."/>
            <person name="Debuchy R."/>
            <person name="Gladieux P."/>
            <person name="Hiltunen Thoren M."/>
            <person name="Johannesson H."/>
        </authorList>
    </citation>
    <scope>NUCLEOTIDE SEQUENCE</scope>
    <source>
        <strain evidence="3">PSN243</strain>
    </source>
</reference>
<accession>A0AAV9G6Q1</accession>
<comment type="caution">
    <text evidence="3">The sequence shown here is derived from an EMBL/GenBank/DDBJ whole genome shotgun (WGS) entry which is preliminary data.</text>
</comment>
<keyword evidence="2" id="KW-1133">Transmembrane helix</keyword>
<keyword evidence="2" id="KW-0472">Membrane</keyword>
<name>A0AAV9G6Q1_9PEZI</name>
<keyword evidence="2" id="KW-0812">Transmembrane</keyword>
<evidence type="ECO:0000256" key="2">
    <source>
        <dbReference type="SAM" id="Phobius"/>
    </source>
</evidence>
<evidence type="ECO:0000256" key="1">
    <source>
        <dbReference type="SAM" id="MobiDB-lite"/>
    </source>
</evidence>
<feature type="transmembrane region" description="Helical" evidence="2">
    <location>
        <begin position="169"/>
        <end position="192"/>
    </location>
</feature>
<feature type="transmembrane region" description="Helical" evidence="2">
    <location>
        <begin position="106"/>
        <end position="128"/>
    </location>
</feature>
<dbReference type="EMBL" id="MU865983">
    <property type="protein sequence ID" value="KAK4444025.1"/>
    <property type="molecule type" value="Genomic_DNA"/>
</dbReference>
<gene>
    <name evidence="3" type="ORF">QBC34DRAFT_476004</name>
</gene>
<dbReference type="AlphaFoldDB" id="A0AAV9G6Q1"/>
<evidence type="ECO:0000313" key="4">
    <source>
        <dbReference type="Proteomes" id="UP001321760"/>
    </source>
</evidence>
<proteinExistence type="predicted"/>